<accession>A0ABW9Y7D3</accession>
<dbReference type="RefSeq" id="WP_161767558.1">
    <property type="nucleotide sequence ID" value="NZ_JAAATW010000003.1"/>
</dbReference>
<keyword evidence="4 5" id="KW-0472">Membrane</keyword>
<dbReference type="Proteomes" id="UP001517376">
    <property type="component" value="Unassembled WGS sequence"/>
</dbReference>
<evidence type="ECO:0000256" key="3">
    <source>
        <dbReference type="ARBA" id="ARBA00022989"/>
    </source>
</evidence>
<feature type="transmembrane region" description="Helical" evidence="5">
    <location>
        <begin position="53"/>
        <end position="69"/>
    </location>
</feature>
<reference evidence="7" key="1">
    <citation type="submission" date="2020-01" db="EMBL/GenBank/DDBJ databases">
        <title>Sphingomonas sp. strain CSW-10.</title>
        <authorList>
            <person name="Chen W.-M."/>
        </authorList>
    </citation>
    <scope>NUCLEOTIDE SEQUENCE [LARGE SCALE GENOMIC DNA]</scope>
    <source>
        <strain evidence="7">CCP-1</strain>
    </source>
</reference>
<proteinExistence type="predicted"/>
<dbReference type="PANTHER" id="PTHR35814:SF1">
    <property type="entry name" value="GLUTATHIONE S-TRANSFERASE-RELATED"/>
    <property type="match status" value="1"/>
</dbReference>
<keyword evidence="2 5" id="KW-0812">Transmembrane</keyword>
<evidence type="ECO:0000256" key="1">
    <source>
        <dbReference type="ARBA" id="ARBA00004370"/>
    </source>
</evidence>
<organism evidence="6 7">
    <name type="scientific">Paragemmobacter ruber</name>
    <dbReference type="NCBI Taxonomy" id="1985673"/>
    <lineage>
        <taxon>Bacteria</taxon>
        <taxon>Pseudomonadati</taxon>
        <taxon>Pseudomonadota</taxon>
        <taxon>Alphaproteobacteria</taxon>
        <taxon>Rhodobacterales</taxon>
        <taxon>Paracoccaceae</taxon>
        <taxon>Paragemmobacter</taxon>
    </lineage>
</organism>
<dbReference type="Pfam" id="PF01124">
    <property type="entry name" value="MAPEG"/>
    <property type="match status" value="1"/>
</dbReference>
<evidence type="ECO:0000256" key="5">
    <source>
        <dbReference type="SAM" id="Phobius"/>
    </source>
</evidence>
<dbReference type="Gene3D" id="1.20.120.550">
    <property type="entry name" value="Membrane associated eicosanoid/glutathione metabolism-like domain"/>
    <property type="match status" value="1"/>
</dbReference>
<dbReference type="InterPro" id="IPR023352">
    <property type="entry name" value="MAPEG-like_dom_sf"/>
</dbReference>
<dbReference type="InterPro" id="IPR001129">
    <property type="entry name" value="Membr-assoc_MAPEG"/>
</dbReference>
<evidence type="ECO:0000256" key="2">
    <source>
        <dbReference type="ARBA" id="ARBA00022692"/>
    </source>
</evidence>
<evidence type="ECO:0000313" key="7">
    <source>
        <dbReference type="Proteomes" id="UP001517376"/>
    </source>
</evidence>
<keyword evidence="7" id="KW-1185">Reference proteome</keyword>
<comment type="caution">
    <text evidence="6">The sequence shown here is derived from an EMBL/GenBank/DDBJ whole genome shotgun (WGS) entry which is preliminary data.</text>
</comment>
<name>A0ABW9Y7D3_9RHOB</name>
<comment type="subcellular location">
    <subcellularLocation>
        <location evidence="1">Membrane</location>
    </subcellularLocation>
</comment>
<feature type="transmembrane region" description="Helical" evidence="5">
    <location>
        <begin position="75"/>
        <end position="95"/>
    </location>
</feature>
<feature type="transmembrane region" description="Helical" evidence="5">
    <location>
        <begin position="107"/>
        <end position="129"/>
    </location>
</feature>
<dbReference type="PANTHER" id="PTHR35814">
    <property type="match status" value="1"/>
</dbReference>
<keyword evidence="3 5" id="KW-1133">Transmembrane helix</keyword>
<evidence type="ECO:0000256" key="4">
    <source>
        <dbReference type="ARBA" id="ARBA00023136"/>
    </source>
</evidence>
<feature type="transmembrane region" description="Helical" evidence="5">
    <location>
        <begin position="6"/>
        <end position="24"/>
    </location>
</feature>
<dbReference type="EMBL" id="JAAATW010000003">
    <property type="protein sequence ID" value="NBE08490.1"/>
    <property type="molecule type" value="Genomic_DNA"/>
</dbReference>
<evidence type="ECO:0008006" key="8">
    <source>
        <dbReference type="Google" id="ProtNLM"/>
    </source>
</evidence>
<gene>
    <name evidence="6" type="ORF">GU920_13180</name>
</gene>
<protein>
    <recommendedName>
        <fullName evidence="8">Glutathione S-transferase</fullName>
    </recommendedName>
</protein>
<evidence type="ECO:0000313" key="6">
    <source>
        <dbReference type="EMBL" id="NBE08490.1"/>
    </source>
</evidence>
<sequence length="131" mass="14312">MLFEVTPLYALPLAFIYLVLWFRVSAVRGKEKISYGDGGNTELLRRVRQHGNFVEWTTFVLILMILAEGMGAPDIYLHISGALLLIGRIVHPFGLGAINNAGLPARYIGNSTNLLATLNAMVCLGVNILGL</sequence>
<dbReference type="SUPFAM" id="SSF161084">
    <property type="entry name" value="MAPEG domain-like"/>
    <property type="match status" value="1"/>
</dbReference>